<protein>
    <submittedName>
        <fullName evidence="3">FAD-dependent oxidoreductase</fullName>
    </submittedName>
</protein>
<dbReference type="Proteomes" id="UP001287445">
    <property type="component" value="Unassembled WGS sequence"/>
</dbReference>
<dbReference type="PANTHER" id="PTHR10632:SF2">
    <property type="entry name" value="SULFIDE:QUINONE OXIDOREDUCTASE, MITOCHONDRIAL"/>
    <property type="match status" value="1"/>
</dbReference>
<feature type="region of interest" description="Disordered" evidence="1">
    <location>
        <begin position="1"/>
        <end position="59"/>
    </location>
</feature>
<organism evidence="3 4">
    <name type="scientific">Delftia acidovorans</name>
    <name type="common">Pseudomonas acidovorans</name>
    <name type="synonym">Comamonas acidovorans</name>
    <dbReference type="NCBI Taxonomy" id="80866"/>
    <lineage>
        <taxon>Bacteria</taxon>
        <taxon>Pseudomonadati</taxon>
        <taxon>Pseudomonadota</taxon>
        <taxon>Betaproteobacteria</taxon>
        <taxon>Burkholderiales</taxon>
        <taxon>Comamonadaceae</taxon>
        <taxon>Delftia</taxon>
    </lineage>
</organism>
<comment type="caution">
    <text evidence="3">The sequence shown here is derived from an EMBL/GenBank/DDBJ whole genome shotgun (WGS) entry which is preliminary data.</text>
</comment>
<feature type="domain" description="FAD/NAD(P)-binding" evidence="2">
    <location>
        <begin position="96"/>
        <end position="211"/>
    </location>
</feature>
<dbReference type="InterPro" id="IPR036188">
    <property type="entry name" value="FAD/NAD-bd_sf"/>
</dbReference>
<evidence type="ECO:0000256" key="1">
    <source>
        <dbReference type="SAM" id="MobiDB-lite"/>
    </source>
</evidence>
<gene>
    <name evidence="3" type="ORF">SGN30_09275</name>
</gene>
<dbReference type="EMBL" id="JAWWMZ010000003">
    <property type="protein sequence ID" value="MDX4953614.1"/>
    <property type="molecule type" value="Genomic_DNA"/>
</dbReference>
<name>A0AAJ2QX50_DELAC</name>
<sequence length="469" mass="49899">MNDLTETAETQVPEDVSGQLAKDRNHQRSCCLSGSHFNNASNKGHSMQDEKTHRTEDPSLSIPRRRVIQVAAVGMLGMALQSRMAFAASTPTTKARIVVVGSGAGGLAVASRLAAGLAGAEIIVIDARKEHHYQPGLPLVGAGLKPIGYVLSQTAAYIPMNVRLVPASVTEFDADGNAVVTDNGGRVPYDFLVVATGLSQDYAWIEGMDEALIGKAGIGSVYRGPAAAQDTWKLVSAFSEKGGHAVFIRPASDIKCPTAPMKYTFLVEDHLRRAGIRSKARISYNSAHDSVIGMPALAAQINELFEGRDIAVNNNRTLRSVDPGRRIAVFNTKDGTEEVGYDFLHVVPPMRAPDAVRKSPLPWQSGNWAAGGWLEVSKDTLRHARYPNVYGLGDVVGAPVPKTAFAAGLQSAVVADQIIADIAGRSSASVFTLPASSGGPVTPEYLGKNWAKEIEAFKPAYLRMLSGSA</sequence>
<dbReference type="GO" id="GO:0070224">
    <property type="term" value="F:sulfide:quinone oxidoreductase activity"/>
    <property type="evidence" value="ECO:0007669"/>
    <property type="project" value="TreeGrafter"/>
</dbReference>
<dbReference type="GO" id="GO:0070221">
    <property type="term" value="P:sulfide oxidation, using sulfide:quinone oxidoreductase"/>
    <property type="evidence" value="ECO:0007669"/>
    <property type="project" value="TreeGrafter"/>
</dbReference>
<evidence type="ECO:0000313" key="4">
    <source>
        <dbReference type="Proteomes" id="UP001287445"/>
    </source>
</evidence>
<dbReference type="PRINTS" id="PR00368">
    <property type="entry name" value="FADPNR"/>
</dbReference>
<dbReference type="InterPro" id="IPR015904">
    <property type="entry name" value="Sulphide_quinone_reductase"/>
</dbReference>
<dbReference type="InterPro" id="IPR023753">
    <property type="entry name" value="FAD/NAD-binding_dom"/>
</dbReference>
<feature type="compositionally biased region" description="Polar residues" evidence="1">
    <location>
        <begin position="28"/>
        <end position="45"/>
    </location>
</feature>
<feature type="compositionally biased region" description="Basic and acidic residues" evidence="1">
    <location>
        <begin position="46"/>
        <end position="57"/>
    </location>
</feature>
<dbReference type="GO" id="GO:0071949">
    <property type="term" value="F:FAD binding"/>
    <property type="evidence" value="ECO:0007669"/>
    <property type="project" value="TreeGrafter"/>
</dbReference>
<dbReference type="PANTHER" id="PTHR10632">
    <property type="entry name" value="SULFIDE:QUINONE OXIDOREDUCTASE"/>
    <property type="match status" value="1"/>
</dbReference>
<evidence type="ECO:0000259" key="2">
    <source>
        <dbReference type="Pfam" id="PF07992"/>
    </source>
</evidence>
<dbReference type="Pfam" id="PF07992">
    <property type="entry name" value="Pyr_redox_2"/>
    <property type="match status" value="1"/>
</dbReference>
<reference evidence="3" key="1">
    <citation type="submission" date="2023-11" db="EMBL/GenBank/DDBJ databases">
        <title>Identification and selenium tolerance of Delftia acidovorans R3-25.</title>
        <authorList>
            <person name="Zhang S."/>
            <person name="Liu Y."/>
            <person name="Guo Y."/>
        </authorList>
    </citation>
    <scope>NUCLEOTIDE SEQUENCE</scope>
    <source>
        <strain evidence="3">R3-25</strain>
    </source>
</reference>
<dbReference type="SUPFAM" id="SSF51905">
    <property type="entry name" value="FAD/NAD(P)-binding domain"/>
    <property type="match status" value="2"/>
</dbReference>
<evidence type="ECO:0000313" key="3">
    <source>
        <dbReference type="EMBL" id="MDX4953614.1"/>
    </source>
</evidence>
<dbReference type="RefSeq" id="WP_319073117.1">
    <property type="nucleotide sequence ID" value="NZ_JAWWMZ010000003.1"/>
</dbReference>
<dbReference type="AlphaFoldDB" id="A0AAJ2QX50"/>
<dbReference type="Gene3D" id="3.50.50.60">
    <property type="entry name" value="FAD/NAD(P)-binding domain"/>
    <property type="match status" value="2"/>
</dbReference>
<accession>A0AAJ2QX50</accession>
<proteinExistence type="predicted"/>
<feature type="compositionally biased region" description="Polar residues" evidence="1">
    <location>
        <begin position="1"/>
        <end position="10"/>
    </location>
</feature>